<accession>A0A674JT80</accession>
<organism evidence="5 6">
    <name type="scientific">Terrapene triunguis</name>
    <name type="common">Three-toed box turtle</name>
    <dbReference type="NCBI Taxonomy" id="2587831"/>
    <lineage>
        <taxon>Eukaryota</taxon>
        <taxon>Metazoa</taxon>
        <taxon>Chordata</taxon>
        <taxon>Craniata</taxon>
        <taxon>Vertebrata</taxon>
        <taxon>Euteleostomi</taxon>
        <taxon>Archelosauria</taxon>
        <taxon>Testudinata</taxon>
        <taxon>Testudines</taxon>
        <taxon>Cryptodira</taxon>
        <taxon>Durocryptodira</taxon>
        <taxon>Testudinoidea</taxon>
        <taxon>Emydidae</taxon>
        <taxon>Terrapene</taxon>
    </lineage>
</organism>
<dbReference type="InterPro" id="IPR027417">
    <property type="entry name" value="P-loop_NTPase"/>
</dbReference>
<name>A0A674JT80_9SAUR</name>
<dbReference type="GO" id="GO:0005525">
    <property type="term" value="F:GTP binding"/>
    <property type="evidence" value="ECO:0007669"/>
    <property type="project" value="UniProtKB-KW"/>
</dbReference>
<feature type="binding site" evidence="4">
    <location>
        <position position="51"/>
    </location>
    <ligand>
        <name>Mg(2+)</name>
        <dbReference type="ChEBI" id="CHEBI:18420"/>
    </ligand>
</feature>
<keyword evidence="1 3" id="KW-0547">Nucleotide-binding</keyword>
<sequence>MGKRLLDQMLIFSSLSAFQSFHITILELNSADNLTALYRLHFNELVSTIPTKGFNSEKVKGLVYTYPPNRSKVHGPEKLRPLWKLYTRCTDDIVLVVDSVHTKRREEAIQTVPVLLVMSFSTPRHLQPTCAIIQDGLEEELNEDYALWKTKYLRITGRYLT</sequence>
<reference evidence="5" key="2">
    <citation type="submission" date="2025-09" db="UniProtKB">
        <authorList>
            <consortium name="Ensembl"/>
        </authorList>
    </citation>
    <scope>IDENTIFICATION</scope>
</reference>
<proteinExistence type="predicted"/>
<evidence type="ECO:0000313" key="6">
    <source>
        <dbReference type="Proteomes" id="UP000472274"/>
    </source>
</evidence>
<keyword evidence="4" id="KW-0479">Metal-binding</keyword>
<evidence type="ECO:0000256" key="2">
    <source>
        <dbReference type="ARBA" id="ARBA00023134"/>
    </source>
</evidence>
<evidence type="ECO:0000313" key="5">
    <source>
        <dbReference type="Ensembl" id="ENSTMTP00000024565.1"/>
    </source>
</evidence>
<dbReference type="Ensembl" id="ENSTMTT00000025429.1">
    <property type="protein sequence ID" value="ENSTMTP00000024565.1"/>
    <property type="gene ID" value="ENSTMTG00000017882.1"/>
</dbReference>
<dbReference type="SUPFAM" id="SSF52540">
    <property type="entry name" value="P-loop containing nucleoside triphosphate hydrolases"/>
    <property type="match status" value="1"/>
</dbReference>
<keyword evidence="2 3" id="KW-0342">GTP-binding</keyword>
<keyword evidence="4" id="KW-0460">Magnesium</keyword>
<dbReference type="InParanoid" id="A0A674JT80"/>
<evidence type="ECO:0000256" key="3">
    <source>
        <dbReference type="PIRSR" id="PIRSR606689-1"/>
    </source>
</evidence>
<evidence type="ECO:0000256" key="1">
    <source>
        <dbReference type="ARBA" id="ARBA00022741"/>
    </source>
</evidence>
<dbReference type="Proteomes" id="UP000472274">
    <property type="component" value="Unplaced"/>
</dbReference>
<dbReference type="Gene3D" id="3.40.50.300">
    <property type="entry name" value="P-loop containing nucleotide triphosphate hydrolases"/>
    <property type="match status" value="1"/>
</dbReference>
<evidence type="ECO:0000256" key="4">
    <source>
        <dbReference type="PIRSR" id="PIRSR606689-2"/>
    </source>
</evidence>
<reference evidence="5" key="1">
    <citation type="submission" date="2025-08" db="UniProtKB">
        <authorList>
            <consortium name="Ensembl"/>
        </authorList>
    </citation>
    <scope>IDENTIFICATION</scope>
</reference>
<dbReference type="GeneTree" id="ENSGT00940000154546"/>
<protein>
    <submittedName>
        <fullName evidence="5">Uncharacterized protein</fullName>
    </submittedName>
</protein>
<dbReference type="InterPro" id="IPR006689">
    <property type="entry name" value="Small_GTPase_ARF/SAR"/>
</dbReference>
<dbReference type="GO" id="GO:0003924">
    <property type="term" value="F:GTPase activity"/>
    <property type="evidence" value="ECO:0007669"/>
    <property type="project" value="InterPro"/>
</dbReference>
<dbReference type="PANTHER" id="PTHR11711">
    <property type="entry name" value="ADP RIBOSYLATION FACTOR-RELATED"/>
    <property type="match status" value="1"/>
</dbReference>
<dbReference type="SMART" id="SM00177">
    <property type="entry name" value="ARF"/>
    <property type="match status" value="1"/>
</dbReference>
<keyword evidence="6" id="KW-1185">Reference proteome</keyword>
<dbReference type="AlphaFoldDB" id="A0A674JT80"/>
<dbReference type="GO" id="GO:0046872">
    <property type="term" value="F:metal ion binding"/>
    <property type="evidence" value="ECO:0007669"/>
    <property type="project" value="UniProtKB-KW"/>
</dbReference>
<feature type="binding site" evidence="3">
    <location>
        <position position="75"/>
    </location>
    <ligand>
        <name>GTP</name>
        <dbReference type="ChEBI" id="CHEBI:37565"/>
    </ligand>
</feature>
<dbReference type="Pfam" id="PF00025">
    <property type="entry name" value="Arf"/>
    <property type="match status" value="1"/>
</dbReference>
<dbReference type="InterPro" id="IPR024156">
    <property type="entry name" value="Small_GTPase_ARF"/>
</dbReference>